<evidence type="ECO:0000313" key="1">
    <source>
        <dbReference type="EMBL" id="AHE65936.1"/>
    </source>
</evidence>
<evidence type="ECO:0000313" key="2">
    <source>
        <dbReference type="Proteomes" id="UP000018838"/>
    </source>
</evidence>
<dbReference type="PATRIC" id="fig|1268635.3.peg.352"/>
<dbReference type="STRING" id="1268635.Loa_00347"/>
<proteinExistence type="predicted"/>
<reference evidence="1 2" key="1">
    <citation type="journal article" date="2013" name="Int. J. Med. Microbiol.">
        <title>Legionella oakridgensis ATCC 33761 genome sequence and phenotypic characterization reveals its replication capacity in amoebae.</title>
        <authorList>
            <person name="Brzuszkiewicz E."/>
            <person name="Schulz T."/>
            <person name="Rydzewski K."/>
            <person name="Daniel R."/>
            <person name="Gillmaier N."/>
            <person name="Dittmann C."/>
            <person name="Holland G."/>
            <person name="Schunder E."/>
            <person name="Lautner M."/>
            <person name="Eisenreich W."/>
            <person name="Luck C."/>
            <person name="Heuner K."/>
        </authorList>
    </citation>
    <scope>NUCLEOTIDE SEQUENCE [LARGE SCALE GENOMIC DNA]</scope>
    <source>
        <strain>OR-10</strain>
        <strain evidence="2">ATCC 33761</strain>
    </source>
</reference>
<dbReference type="EMBL" id="CP004006">
    <property type="protein sequence ID" value="AHE65936.1"/>
    <property type="molecule type" value="Genomic_DNA"/>
</dbReference>
<dbReference type="KEGG" id="lok:Loa_00347"/>
<gene>
    <name evidence="1" type="ORF">Loa_00347</name>
</gene>
<protein>
    <submittedName>
        <fullName evidence="1">Uncharacterized protein</fullName>
    </submittedName>
</protein>
<dbReference type="Proteomes" id="UP000018838">
    <property type="component" value="Chromosome"/>
</dbReference>
<keyword evidence="2" id="KW-1185">Reference proteome</keyword>
<accession>W0BB65</accession>
<organism evidence="1 2">
    <name type="scientific">Legionella oakridgensis ATCC 33761 = DSM 21215</name>
    <dbReference type="NCBI Taxonomy" id="1268635"/>
    <lineage>
        <taxon>Bacteria</taxon>
        <taxon>Pseudomonadati</taxon>
        <taxon>Pseudomonadota</taxon>
        <taxon>Gammaproteobacteria</taxon>
        <taxon>Legionellales</taxon>
        <taxon>Legionellaceae</taxon>
        <taxon>Legionella</taxon>
    </lineage>
</organism>
<dbReference type="HOGENOM" id="CLU_3137205_0_0_6"/>
<name>W0BB65_9GAMM</name>
<dbReference type="AlphaFoldDB" id="W0BB65"/>
<dbReference type="RefSeq" id="WP_158423003.1">
    <property type="nucleotide sequence ID" value="NZ_CP004006.1"/>
</dbReference>
<sequence>MKTLVLLITLFTAPYLLAKTLTIGSAPLNPPFETLASQPNHFLVLILIS</sequence>